<feature type="region of interest" description="Disordered" evidence="1">
    <location>
        <begin position="1"/>
        <end position="51"/>
    </location>
</feature>
<feature type="region of interest" description="Disordered" evidence="1">
    <location>
        <begin position="1140"/>
        <end position="1182"/>
    </location>
</feature>
<feature type="compositionally biased region" description="Basic residues" evidence="1">
    <location>
        <begin position="628"/>
        <end position="644"/>
    </location>
</feature>
<dbReference type="InterPro" id="IPR006594">
    <property type="entry name" value="LisH"/>
</dbReference>
<dbReference type="Proteomes" id="UP001652628">
    <property type="component" value="Chromosome X"/>
</dbReference>
<name>A0AB39ZK66_DROSZ</name>
<feature type="region of interest" description="Disordered" evidence="1">
    <location>
        <begin position="319"/>
        <end position="348"/>
    </location>
</feature>
<feature type="compositionally biased region" description="Low complexity" evidence="1">
    <location>
        <begin position="924"/>
        <end position="947"/>
    </location>
</feature>
<reference evidence="3" key="1">
    <citation type="submission" date="2025-08" db="UniProtKB">
        <authorList>
            <consortium name="RefSeq"/>
        </authorList>
    </citation>
    <scope>IDENTIFICATION</scope>
</reference>
<sequence length="1361" mass="149651">MKTRQLPATMTTASFRAKQRDAGGRLGGIGMPCERERKHEAAKREREEQQKRERALAAVAAAAQRVRQHNRRMGAIEGNLAKNRRMPLTKGISRNTGLGGGPNVTGGIRTVGNYTGRLVQKAAPANQDQKVEPDEYDIKADRLRQQLEELAGLSEQEFEVKFRQWLDQEGIAREMHSHLRVELIHCFNNTALGQLLSKAAGVQMAHSHSLLLSPLAVILHTLVAEFLHSQNCHFSLSVFCSETPHRNRLPDFRRRPEFRFREEELQQVLTAVLGGEEALPDPELTQIAWAHYEEDLAGQTQCLLMALMRSLVEIRRPVQQEKEKEKEEEQQPVPVSMQDSGCQTEPSACLEARPGVDTSNLYQAEENELILGADGRSVFVGGRVSQSLHIVEQKMHQLMKNLRQVAKTCAPPVEVLPTPRMEDLLRRELRERERLLKAGIGFDPAKTAIKLAVPVEREERVANAGNPENEVVQSEVGPIRLPVLEVALPRLPYLQEEQLASLAVIRQSVEKAHRKSLQPQGRMYVSMERIETLMGDVCLCVQLLGNLLNLCMEQEHAVGMHKGFKAGYREGFGHGHYMGRQEGQKQEQFDQRKRDRERPPPPEMRESAVQVEAKPPAVASRGTQTSRRSTHHGNAHTQTSRRHLRDASNQANLPPESSHKSYEQWIHEMLHTSNGQLFLERVELSLAKALELQKARLDELFQVKLRHQAEMLRLSRRQNSWRTLCKRVEEDSQSSAEARELVQKIFRLLEHYETHHQQLAEKIQETELAAEQAARFLPLWTDGDGDGDAASRNWNSAASTTPTSPTSGVPDSAPPAKKVDFQFLALGPPGGIPVAGALVSVNRRLSVHFAADPVQPPAPVIKAKASVPPVNIPAGSSSDLPKPSDTKTSSSRKNSDENITKDPADSRGRASAPPPVPAPRDRPSPVVSAVPSSASNSPPTKPSTGLPAGPPPSSAPPKPSMHSVATNTMAPVPLKLAPLKPSSRKSPKGPSFEEALQSAKNRMLQLEQESDLLERSFLTYLERAKAKTSGHKSTEEPPKTRRIRSSCLREREQMSRTLDGFRDWHRRVRKEDAASLAQLEELQQQRAIPGAVLDSKVSSPLWLSELEEGHEQDSYPFTNAISEARNKLLGRIMPGGREAGDWLAGLPSKLPDAPNPAKPPERNGLPTDITGDLTRSSSNGEITLLLQRAKEALGLQTPHPLLDSSSSSSSGSGTSTLGLPSLGAGKSPSTKLQQSMAKMQLLFGGVDAVKPAATSIPPRRADRPVSAPTAGSGTGLVESLVLPQRPHTAPTLHTISEQAEPPILLLDASTSSSSQSSLPGRTAGEAFEDLVASAVVGGQRLNAESSQEVSYSQAFWKRMNL</sequence>
<evidence type="ECO:0000313" key="2">
    <source>
        <dbReference type="Proteomes" id="UP001652628"/>
    </source>
</evidence>
<feature type="compositionally biased region" description="Basic and acidic residues" evidence="1">
    <location>
        <begin position="33"/>
        <end position="51"/>
    </location>
</feature>
<keyword evidence="2" id="KW-1185">Reference proteome</keyword>
<feature type="compositionally biased region" description="Pro residues" evidence="1">
    <location>
        <begin position="948"/>
        <end position="959"/>
    </location>
</feature>
<feature type="region of interest" description="Disordered" evidence="1">
    <location>
        <begin position="575"/>
        <end position="660"/>
    </location>
</feature>
<evidence type="ECO:0000313" key="3">
    <source>
        <dbReference type="RefSeq" id="XP_016937358.4"/>
    </source>
</evidence>
<protein>
    <submittedName>
        <fullName evidence="3">Uncharacterized protein unc</fullName>
    </submittedName>
</protein>
<evidence type="ECO:0000256" key="1">
    <source>
        <dbReference type="SAM" id="MobiDB-lite"/>
    </source>
</evidence>
<feature type="region of interest" description="Disordered" evidence="1">
    <location>
        <begin position="1024"/>
        <end position="1054"/>
    </location>
</feature>
<feature type="region of interest" description="Disordered" evidence="1">
    <location>
        <begin position="871"/>
        <end position="1000"/>
    </location>
</feature>
<feature type="compositionally biased region" description="Low complexity" evidence="1">
    <location>
        <begin position="1200"/>
        <end position="1223"/>
    </location>
</feature>
<feature type="compositionally biased region" description="Basic and acidic residues" evidence="1">
    <location>
        <begin position="582"/>
        <end position="606"/>
    </location>
</feature>
<gene>
    <name evidence="3" type="primary">unc</name>
</gene>
<dbReference type="GeneID" id="108015434"/>
<feature type="compositionally biased region" description="Polar residues" evidence="1">
    <location>
        <begin position="1"/>
        <end position="14"/>
    </location>
</feature>
<feature type="region of interest" description="Disordered" evidence="1">
    <location>
        <begin position="1196"/>
        <end position="1232"/>
    </location>
</feature>
<dbReference type="Pfam" id="PF16045">
    <property type="entry name" value="LisH_2"/>
    <property type="match status" value="1"/>
</dbReference>
<feature type="region of interest" description="Disordered" evidence="1">
    <location>
        <begin position="787"/>
        <end position="814"/>
    </location>
</feature>
<proteinExistence type="predicted"/>
<feature type="compositionally biased region" description="Low complexity" evidence="1">
    <location>
        <begin position="971"/>
        <end position="981"/>
    </location>
</feature>
<feature type="compositionally biased region" description="Polar residues" evidence="1">
    <location>
        <begin position="337"/>
        <end position="346"/>
    </location>
</feature>
<feature type="compositionally biased region" description="Low complexity" evidence="1">
    <location>
        <begin position="796"/>
        <end position="807"/>
    </location>
</feature>
<accession>A0AB39ZK66</accession>
<organism evidence="2 3">
    <name type="scientific">Drosophila suzukii</name>
    <name type="common">Spotted-wing drosophila fruit fly</name>
    <dbReference type="NCBI Taxonomy" id="28584"/>
    <lineage>
        <taxon>Eukaryota</taxon>
        <taxon>Metazoa</taxon>
        <taxon>Ecdysozoa</taxon>
        <taxon>Arthropoda</taxon>
        <taxon>Hexapoda</taxon>
        <taxon>Insecta</taxon>
        <taxon>Pterygota</taxon>
        <taxon>Neoptera</taxon>
        <taxon>Endopterygota</taxon>
        <taxon>Diptera</taxon>
        <taxon>Brachycera</taxon>
        <taxon>Muscomorpha</taxon>
        <taxon>Ephydroidea</taxon>
        <taxon>Drosophilidae</taxon>
        <taxon>Drosophila</taxon>
        <taxon>Sophophora</taxon>
    </lineage>
</organism>
<feature type="compositionally biased region" description="Basic and acidic residues" evidence="1">
    <location>
        <begin position="893"/>
        <end position="908"/>
    </location>
</feature>
<feature type="compositionally biased region" description="Basic and acidic residues" evidence="1">
    <location>
        <begin position="319"/>
        <end position="329"/>
    </location>
</feature>
<dbReference type="RefSeq" id="XP_016937358.4">
    <property type="nucleotide sequence ID" value="XM_017081869.4"/>
</dbReference>